<reference evidence="3" key="2">
    <citation type="submission" date="2019-01" db="EMBL/GenBank/DDBJ databases">
        <title>Genome sequence of Desulfonema ishimotonii strain Tokyo 01.</title>
        <authorList>
            <person name="Fukui M."/>
        </authorList>
    </citation>
    <scope>NUCLEOTIDE SEQUENCE [LARGE SCALE GENOMIC DNA]</scope>
    <source>
        <strain evidence="3">Tokyo 01</strain>
    </source>
</reference>
<accession>A0A401FVT4</accession>
<name>A0A401FVT4_9BACT</name>
<feature type="signal peptide" evidence="1">
    <location>
        <begin position="1"/>
        <end position="22"/>
    </location>
</feature>
<organism evidence="2 3">
    <name type="scientific">Desulfonema ishimotonii</name>
    <dbReference type="NCBI Taxonomy" id="45657"/>
    <lineage>
        <taxon>Bacteria</taxon>
        <taxon>Pseudomonadati</taxon>
        <taxon>Thermodesulfobacteriota</taxon>
        <taxon>Desulfobacteria</taxon>
        <taxon>Desulfobacterales</taxon>
        <taxon>Desulfococcaceae</taxon>
        <taxon>Desulfonema</taxon>
    </lineage>
</organism>
<dbReference type="PROSITE" id="PS51257">
    <property type="entry name" value="PROKAR_LIPOPROTEIN"/>
    <property type="match status" value="1"/>
</dbReference>
<feature type="chain" id="PRO_5019166755" evidence="1">
    <location>
        <begin position="23"/>
        <end position="162"/>
    </location>
</feature>
<dbReference type="Proteomes" id="UP000288096">
    <property type="component" value="Unassembled WGS sequence"/>
</dbReference>
<dbReference type="RefSeq" id="WP_124328411.1">
    <property type="nucleotide sequence ID" value="NZ_BEXT01000001.1"/>
</dbReference>
<comment type="caution">
    <text evidence="2">The sequence shown here is derived from an EMBL/GenBank/DDBJ whole genome shotgun (WGS) entry which is preliminary data.</text>
</comment>
<protein>
    <submittedName>
        <fullName evidence="2">Uncharacterized protein</fullName>
    </submittedName>
</protein>
<reference evidence="3" key="1">
    <citation type="submission" date="2017-11" db="EMBL/GenBank/DDBJ databases">
        <authorList>
            <person name="Watanabe M."/>
            <person name="Kojima H."/>
        </authorList>
    </citation>
    <scope>NUCLEOTIDE SEQUENCE [LARGE SCALE GENOMIC DNA]</scope>
    <source>
        <strain evidence="3">Tokyo 01</strain>
    </source>
</reference>
<evidence type="ECO:0000313" key="2">
    <source>
        <dbReference type="EMBL" id="GBC61081.1"/>
    </source>
</evidence>
<sequence length="162" mass="18830">MKMKRMMIFFLLMMLSCPFCFAKEASEQEAAQEQETEHFMAGLLESNFEGTPYTALVRITDVERKGDEMLYPTFIFKCEVLETYKGKHLKRVEYWRGLEAPPQHFPIGKSLIVSLFINQEDGRYYLGDNGYDLPATEPLIDLARRLTKNMEKKKAQSVTLPE</sequence>
<evidence type="ECO:0000256" key="1">
    <source>
        <dbReference type="SAM" id="SignalP"/>
    </source>
</evidence>
<gene>
    <name evidence="2" type="ORF">DENIS_2041</name>
</gene>
<proteinExistence type="predicted"/>
<keyword evidence="1" id="KW-0732">Signal</keyword>
<dbReference type="OrthoDB" id="9893863at2"/>
<evidence type="ECO:0000313" key="3">
    <source>
        <dbReference type="Proteomes" id="UP000288096"/>
    </source>
</evidence>
<keyword evidence="3" id="KW-1185">Reference proteome</keyword>
<dbReference type="AlphaFoldDB" id="A0A401FVT4"/>
<dbReference type="EMBL" id="BEXT01000001">
    <property type="protein sequence ID" value="GBC61081.1"/>
    <property type="molecule type" value="Genomic_DNA"/>
</dbReference>